<reference evidence="2 3" key="1">
    <citation type="submission" date="2018-11" db="EMBL/GenBank/DDBJ databases">
        <authorList>
            <consortium name="Pathogen Informatics"/>
        </authorList>
    </citation>
    <scope>NUCLEOTIDE SEQUENCE [LARGE SCALE GENOMIC DNA]</scope>
</reference>
<dbReference type="PANTHER" id="PTHR24260:SF136">
    <property type="entry name" value="GH08193P-RELATED"/>
    <property type="match status" value="1"/>
</dbReference>
<dbReference type="PROSITE" id="PS50240">
    <property type="entry name" value="TRYPSIN_DOM"/>
    <property type="match status" value="1"/>
</dbReference>
<dbReference type="InterPro" id="IPR001254">
    <property type="entry name" value="Trypsin_dom"/>
</dbReference>
<evidence type="ECO:0000259" key="1">
    <source>
        <dbReference type="PROSITE" id="PS50240"/>
    </source>
</evidence>
<proteinExistence type="predicted"/>
<dbReference type="InterPro" id="IPR043504">
    <property type="entry name" value="Peptidase_S1_PA_chymotrypsin"/>
</dbReference>
<dbReference type="InterPro" id="IPR009003">
    <property type="entry name" value="Peptidase_S1_PA"/>
</dbReference>
<dbReference type="PANTHER" id="PTHR24260">
    <property type="match status" value="1"/>
</dbReference>
<name>A0A3P7JET2_STRVU</name>
<evidence type="ECO:0000313" key="2">
    <source>
        <dbReference type="EMBL" id="VDM76654.1"/>
    </source>
</evidence>
<dbReference type="InterPro" id="IPR051333">
    <property type="entry name" value="CLIP_Serine_Protease"/>
</dbReference>
<dbReference type="Gene3D" id="2.40.10.10">
    <property type="entry name" value="Trypsin-like serine proteases"/>
    <property type="match status" value="1"/>
</dbReference>
<dbReference type="Pfam" id="PF00089">
    <property type="entry name" value="Trypsin"/>
    <property type="match status" value="1"/>
</dbReference>
<dbReference type="SMART" id="SM00020">
    <property type="entry name" value="Tryp_SPc"/>
    <property type="match status" value="1"/>
</dbReference>
<evidence type="ECO:0000313" key="3">
    <source>
        <dbReference type="Proteomes" id="UP000270094"/>
    </source>
</evidence>
<dbReference type="AlphaFoldDB" id="A0A3P7JET2"/>
<sequence>MEELETKCALPENHKNFQTPPLPAQNITLYVGTMCSLPENCMDAHVVSKITVHSDWDPCNFSHDLAIVEVKNDLPPSRSSPVCMPERNLKLAKLLLSAGSGMDPNITNDPYARGLQVVKLPLKSEDDDYTITTGAGTAAVCGGDSGGPLFQYNDRLQFTAVGVVSGGVAECTEEDFDGENFFTDVRKHLNWICLHTGICPLEDIQADGKQGLTSRYRNTNRNPGTNWAWDGIGNQRMWSIKGMNKRMHAMHGVNNKQIWLGSVKANANETVMRRNNKQLWSTDRNININRRNAMYAMERQRTWPSSRNWAATLMSTMRNQQSRDTSNINVNEANVMGMSKKQQWPYANTHNPRIDAVYHARTTIPGLRKQQKWSSKENFDIKPGTNVMYELNNQQMWPTKGGISTNRGTSMERLAW</sequence>
<dbReference type="GO" id="GO:0006508">
    <property type="term" value="P:proteolysis"/>
    <property type="evidence" value="ECO:0007669"/>
    <property type="project" value="InterPro"/>
</dbReference>
<dbReference type="SUPFAM" id="SSF50494">
    <property type="entry name" value="Trypsin-like serine proteases"/>
    <property type="match status" value="1"/>
</dbReference>
<gene>
    <name evidence="2" type="ORF">SVUK_LOCUS11652</name>
</gene>
<feature type="domain" description="Peptidase S1" evidence="1">
    <location>
        <begin position="1"/>
        <end position="197"/>
    </location>
</feature>
<dbReference type="PROSITE" id="PS00135">
    <property type="entry name" value="TRYPSIN_SER"/>
    <property type="match status" value="1"/>
</dbReference>
<dbReference type="InterPro" id="IPR033116">
    <property type="entry name" value="TRYPSIN_SER"/>
</dbReference>
<protein>
    <recommendedName>
        <fullName evidence="1">Peptidase S1 domain-containing protein</fullName>
    </recommendedName>
</protein>
<accession>A0A3P7JET2</accession>
<dbReference type="OrthoDB" id="10061449at2759"/>
<dbReference type="GO" id="GO:0004252">
    <property type="term" value="F:serine-type endopeptidase activity"/>
    <property type="evidence" value="ECO:0007669"/>
    <property type="project" value="InterPro"/>
</dbReference>
<dbReference type="EMBL" id="UYYB01097433">
    <property type="protein sequence ID" value="VDM76654.1"/>
    <property type="molecule type" value="Genomic_DNA"/>
</dbReference>
<keyword evidence="3" id="KW-1185">Reference proteome</keyword>
<organism evidence="2 3">
    <name type="scientific">Strongylus vulgaris</name>
    <name type="common">Blood worm</name>
    <dbReference type="NCBI Taxonomy" id="40348"/>
    <lineage>
        <taxon>Eukaryota</taxon>
        <taxon>Metazoa</taxon>
        <taxon>Ecdysozoa</taxon>
        <taxon>Nematoda</taxon>
        <taxon>Chromadorea</taxon>
        <taxon>Rhabditida</taxon>
        <taxon>Rhabditina</taxon>
        <taxon>Rhabditomorpha</taxon>
        <taxon>Strongyloidea</taxon>
        <taxon>Strongylidae</taxon>
        <taxon>Strongylus</taxon>
    </lineage>
</organism>
<dbReference type="Proteomes" id="UP000270094">
    <property type="component" value="Unassembled WGS sequence"/>
</dbReference>